<evidence type="ECO:0000313" key="3">
    <source>
        <dbReference type="Proteomes" id="UP000825799"/>
    </source>
</evidence>
<dbReference type="SUPFAM" id="SSF47090">
    <property type="entry name" value="PGBD-like"/>
    <property type="match status" value="1"/>
</dbReference>
<dbReference type="RefSeq" id="WP_220303629.1">
    <property type="nucleotide sequence ID" value="NZ_CP080590.1"/>
</dbReference>
<organism evidence="2 3">
    <name type="scientific">Devosia salina</name>
    <dbReference type="NCBI Taxonomy" id="2860336"/>
    <lineage>
        <taxon>Bacteria</taxon>
        <taxon>Pseudomonadati</taxon>
        <taxon>Pseudomonadota</taxon>
        <taxon>Alphaproteobacteria</taxon>
        <taxon>Hyphomicrobiales</taxon>
        <taxon>Devosiaceae</taxon>
        <taxon>Devosia</taxon>
    </lineage>
</organism>
<proteinExistence type="predicted"/>
<dbReference type="EMBL" id="CP080590">
    <property type="protein sequence ID" value="QYO75165.1"/>
    <property type="molecule type" value="Genomic_DNA"/>
</dbReference>
<protein>
    <submittedName>
        <fullName evidence="2">Uncharacterized protein</fullName>
    </submittedName>
</protein>
<evidence type="ECO:0000256" key="1">
    <source>
        <dbReference type="SAM" id="SignalP"/>
    </source>
</evidence>
<keyword evidence="1" id="KW-0732">Signal</keyword>
<sequence length="820" mass="89267">MIKSLHIHRKGTPASVLAALILVLAADAAVGRDDVLAQAQWHLSVLGYDPGPLDGSWGNKTATAFAGFYKDSGKEFDGQFSQNEVDDLYGSLSDLRFNSAPLEPLLDATTSQTSEKPEYDFVPPSDLTKSIPIVDTVQPFHHFAERIRAASGLKRINSCNWVANEPIPPPGGRLVTYASFAEFESASRTPHPGNRWLEDVGHRFARASAHLAATDNWRFAEMLAAAFVDHAEAGTGLSSANLLDRDGNVIVTSDFGNALRVATSLMLSYALVEPQLPLSDEDRSAVEQWLNRLHENYADSFFLLQPGTRHDIRSVDIVGRAFMARGLLNRDADDFNFGARLVATAISFTRPDGSNRFGASRGNRALWYQGTAMTTALESLVLLESQDLDVRNSILPTIDRMAMFLDQAWADNSLLEPYARENVSVTPGSDYRKQDKFTTPEGLDLYFALRPDAALGKLLQVRDDYPHSTLYTEVFNGTCLGLGFPDGSGDAARQLASLTGGELGLLPADANETYSSFRATIAGAELDGELLQPLNFLVLTDYSDPEKTAESIALVRMQARNQELSSATVSADYSECGNITSNPFGKFLHFGPDSLRNDCVLDRMTDAEAEIWGAAWKAFPTLVLEAALGGDPSAVTLHHLLQELGAIEPVDLPEPAATASTAPSIKFESGRLTITGKEDGDAFTGYNMMVYGAKLAGKSAPAIRFEIFADFGAESRLKVAENLELLRIAVDRSVLTDPQSRNADYAICGELASAEWGFKLHYGPSEEAYDCVWKRMAPQEADLWRAAWATLPDLVAQAAAQGDQRAEELAKLFTAARAQE</sequence>
<accession>A0ABX8WAM2</accession>
<feature type="chain" id="PRO_5045698805" evidence="1">
    <location>
        <begin position="29"/>
        <end position="820"/>
    </location>
</feature>
<dbReference type="Gene3D" id="1.50.10.100">
    <property type="entry name" value="Chondroitin AC/alginate lyase"/>
    <property type="match status" value="1"/>
</dbReference>
<reference evidence="2 3" key="1">
    <citation type="submission" date="2021-08" db="EMBL/GenBank/DDBJ databases">
        <title>Devosia salina sp. nov., isolated from the South China Sea sediment.</title>
        <authorList>
            <person name="Zhou Z."/>
        </authorList>
    </citation>
    <scope>NUCLEOTIDE SEQUENCE [LARGE SCALE GENOMIC DNA]</scope>
    <source>
        <strain evidence="2 3">SCS-3</strain>
    </source>
</reference>
<dbReference type="Proteomes" id="UP000825799">
    <property type="component" value="Chromosome"/>
</dbReference>
<dbReference type="InterPro" id="IPR036365">
    <property type="entry name" value="PGBD-like_sf"/>
</dbReference>
<dbReference type="SUPFAM" id="SSF48230">
    <property type="entry name" value="Chondroitin AC/alginate lyase"/>
    <property type="match status" value="1"/>
</dbReference>
<feature type="signal peptide" evidence="1">
    <location>
        <begin position="1"/>
        <end position="28"/>
    </location>
</feature>
<keyword evidence="3" id="KW-1185">Reference proteome</keyword>
<evidence type="ECO:0000313" key="2">
    <source>
        <dbReference type="EMBL" id="QYO75165.1"/>
    </source>
</evidence>
<name>A0ABX8WAM2_9HYPH</name>
<dbReference type="InterPro" id="IPR008929">
    <property type="entry name" value="Chondroitin_lyas"/>
</dbReference>
<gene>
    <name evidence="2" type="ORF">K1X15_10870</name>
</gene>